<evidence type="ECO:0000313" key="2">
    <source>
        <dbReference type="EMBL" id="QJD98223.1"/>
    </source>
</evidence>
<protein>
    <submittedName>
        <fullName evidence="2">Uncharacterized protein</fullName>
    </submittedName>
</protein>
<proteinExistence type="predicted"/>
<keyword evidence="3" id="KW-1185">Reference proteome</keyword>
<dbReference type="RefSeq" id="WP_169610965.1">
    <property type="nucleotide sequence ID" value="NZ_CP051682.1"/>
</dbReference>
<gene>
    <name evidence="2" type="ORF">HH214_21250</name>
</gene>
<feature type="region of interest" description="Disordered" evidence="1">
    <location>
        <begin position="18"/>
        <end position="37"/>
    </location>
</feature>
<dbReference type="Proteomes" id="UP000503278">
    <property type="component" value="Chromosome"/>
</dbReference>
<dbReference type="KEGG" id="mrob:HH214_21250"/>
<reference evidence="2 3" key="1">
    <citation type="submission" date="2020-04" db="EMBL/GenBank/DDBJ databases">
        <title>Genome sequencing of novel species.</title>
        <authorList>
            <person name="Heo J."/>
            <person name="Kim S.-J."/>
            <person name="Kim J.-S."/>
            <person name="Hong S.-B."/>
            <person name="Kwon S.-W."/>
        </authorList>
    </citation>
    <scope>NUCLEOTIDE SEQUENCE [LARGE SCALE GENOMIC DNA]</scope>
    <source>
        <strain evidence="2 3">F39-2</strain>
    </source>
</reference>
<accession>A0A7L5EBA2</accession>
<feature type="compositionally biased region" description="Polar residues" evidence="1">
    <location>
        <begin position="21"/>
        <end position="37"/>
    </location>
</feature>
<evidence type="ECO:0000256" key="1">
    <source>
        <dbReference type="SAM" id="MobiDB-lite"/>
    </source>
</evidence>
<evidence type="ECO:0000313" key="3">
    <source>
        <dbReference type="Proteomes" id="UP000503278"/>
    </source>
</evidence>
<dbReference type="EMBL" id="CP051682">
    <property type="protein sequence ID" value="QJD98223.1"/>
    <property type="molecule type" value="Genomic_DNA"/>
</dbReference>
<name>A0A7L5EBA2_9SPHI</name>
<dbReference type="AlphaFoldDB" id="A0A7L5EBA2"/>
<sequence>MDSYKIVLEEEGIKRELDVTPEQQAKGSKSRNANYSLSEKGKNLGRLVFKNGKYHYEGDEKFSPDDIHLITLSITNNQKEMVIDSEEDNIEDEK</sequence>
<organism evidence="2 3">
    <name type="scientific">Mucilaginibacter robiniae</name>
    <dbReference type="NCBI Taxonomy" id="2728022"/>
    <lineage>
        <taxon>Bacteria</taxon>
        <taxon>Pseudomonadati</taxon>
        <taxon>Bacteroidota</taxon>
        <taxon>Sphingobacteriia</taxon>
        <taxon>Sphingobacteriales</taxon>
        <taxon>Sphingobacteriaceae</taxon>
        <taxon>Mucilaginibacter</taxon>
    </lineage>
</organism>